<accession>A0A2I0X2R6</accession>
<feature type="compositionally biased region" description="Polar residues" evidence="2">
    <location>
        <begin position="491"/>
        <end position="516"/>
    </location>
</feature>
<gene>
    <name evidence="3" type="ORF">MA16_Dca013410</name>
</gene>
<name>A0A2I0X2R6_9ASPA</name>
<dbReference type="PANTHER" id="PTHR34778:SF2">
    <property type="entry name" value="OS02G0580700 PROTEIN"/>
    <property type="match status" value="1"/>
</dbReference>
<keyword evidence="1" id="KW-0175">Coiled coil</keyword>
<reference evidence="3 4" key="1">
    <citation type="journal article" date="2016" name="Sci. Rep.">
        <title>The Dendrobium catenatum Lindl. genome sequence provides insights into polysaccharide synthase, floral development and adaptive evolution.</title>
        <authorList>
            <person name="Zhang G.Q."/>
            <person name="Xu Q."/>
            <person name="Bian C."/>
            <person name="Tsai W.C."/>
            <person name="Yeh C.M."/>
            <person name="Liu K.W."/>
            <person name="Yoshida K."/>
            <person name="Zhang L.S."/>
            <person name="Chang S.B."/>
            <person name="Chen F."/>
            <person name="Shi Y."/>
            <person name="Su Y.Y."/>
            <person name="Zhang Y.Q."/>
            <person name="Chen L.J."/>
            <person name="Yin Y."/>
            <person name="Lin M."/>
            <person name="Huang H."/>
            <person name="Deng H."/>
            <person name="Wang Z.W."/>
            <person name="Zhu S.L."/>
            <person name="Zhao X."/>
            <person name="Deng C."/>
            <person name="Niu S.C."/>
            <person name="Huang J."/>
            <person name="Wang M."/>
            <person name="Liu G.H."/>
            <person name="Yang H.J."/>
            <person name="Xiao X.J."/>
            <person name="Hsiao Y.Y."/>
            <person name="Wu W.L."/>
            <person name="Chen Y.Y."/>
            <person name="Mitsuda N."/>
            <person name="Ohme-Takagi M."/>
            <person name="Luo Y.B."/>
            <person name="Van de Peer Y."/>
            <person name="Liu Z.J."/>
        </authorList>
    </citation>
    <scope>NUCLEOTIDE SEQUENCE [LARGE SCALE GENOMIC DNA]</scope>
    <source>
        <tissue evidence="3">The whole plant</tissue>
    </source>
</reference>
<evidence type="ECO:0000256" key="2">
    <source>
        <dbReference type="SAM" id="MobiDB-lite"/>
    </source>
</evidence>
<dbReference type="EMBL" id="KZ502205">
    <property type="protein sequence ID" value="PKU82218.1"/>
    <property type="molecule type" value="Genomic_DNA"/>
</dbReference>
<dbReference type="AlphaFoldDB" id="A0A2I0X2R6"/>
<dbReference type="Proteomes" id="UP000233837">
    <property type="component" value="Unassembled WGS sequence"/>
</dbReference>
<sequence>MEEEAEKMAALKKAYADIILNTAKESAARVLAAERKALGFQQRLFAAKEEALATMLRLKAIMEDKVMNAILQFVFDGFMGDRRVGRVVKGSMIREAEKAAMCQAKKIEELELQLGEAEDTIVDLREDLKRVREELIMVKNASVQPLCEGNINDACMKCNNIGKETSADNLNEPGNMPKSCKKMTTSTQKATDTQQCCLQNAEKVAYPEEFSAEVDCPVNTDLASIIWRRKVPELYRKGYRIHALEHNLTSKEPSGESNSEKFQISDKTDSAMSDKRTQVKDVSMFEETEQQPGYCKTIETGQEPGCSGKDHSNFSSGFSPRKQRTCKQSNVFSDGIFSDKSKSCSSSSKFIVHDEWNESEAPKETSAPFIQAATEIGETAEGKKSLAEISAERETLMLNQCRFDTSMKKESVGIKQCSERTNSRSFQNHNQSVSEDTFLQNSSRHFEDVKDPLLSGTFSKTGSHPSSVAIEEDLEDRIEMASASKAETQHIAENSDNSNTVKSDTNDIASGTGQTGTDKFLKYTFQRKRKKESSPIKNEIAFPEKKLTLRQKSVDKQASVSAPSKSSVATDLPRKNRRLVQVARQQASTRCGFRSKCLTSDPTGNDESLKERSRPATEESEKGRSRGRMGMSQGSERKSARERRSEESSGESRKRRGRRPHFLSIFNDASASCRRRG</sequence>
<feature type="compositionally biased region" description="Polar residues" evidence="2">
    <location>
        <begin position="250"/>
        <end position="262"/>
    </location>
</feature>
<evidence type="ECO:0000256" key="1">
    <source>
        <dbReference type="SAM" id="Coils"/>
    </source>
</evidence>
<feature type="region of interest" description="Disordered" evidence="2">
    <location>
        <begin position="250"/>
        <end position="274"/>
    </location>
</feature>
<protein>
    <submittedName>
        <fullName evidence="3">Uncharacterized protein</fullName>
    </submittedName>
</protein>
<feature type="coiled-coil region" evidence="1">
    <location>
        <begin position="93"/>
        <end position="141"/>
    </location>
</feature>
<proteinExistence type="predicted"/>
<feature type="compositionally biased region" description="Basic and acidic residues" evidence="2">
    <location>
        <begin position="263"/>
        <end position="274"/>
    </location>
</feature>
<reference evidence="3 4" key="2">
    <citation type="journal article" date="2017" name="Nature">
        <title>The Apostasia genome and the evolution of orchids.</title>
        <authorList>
            <person name="Zhang G.Q."/>
            <person name="Liu K.W."/>
            <person name="Li Z."/>
            <person name="Lohaus R."/>
            <person name="Hsiao Y.Y."/>
            <person name="Niu S.C."/>
            <person name="Wang J.Y."/>
            <person name="Lin Y.C."/>
            <person name="Xu Q."/>
            <person name="Chen L.J."/>
            <person name="Yoshida K."/>
            <person name="Fujiwara S."/>
            <person name="Wang Z.W."/>
            <person name="Zhang Y.Q."/>
            <person name="Mitsuda N."/>
            <person name="Wang M."/>
            <person name="Liu G.H."/>
            <person name="Pecoraro L."/>
            <person name="Huang H.X."/>
            <person name="Xiao X.J."/>
            <person name="Lin M."/>
            <person name="Wu X.Y."/>
            <person name="Wu W.L."/>
            <person name="Chen Y.Y."/>
            <person name="Chang S.B."/>
            <person name="Sakamoto S."/>
            <person name="Ohme-Takagi M."/>
            <person name="Yagi M."/>
            <person name="Zeng S.J."/>
            <person name="Shen C.Y."/>
            <person name="Yeh C.M."/>
            <person name="Luo Y.B."/>
            <person name="Tsai W.C."/>
            <person name="Van de Peer Y."/>
            <person name="Liu Z.J."/>
        </authorList>
    </citation>
    <scope>NUCLEOTIDE SEQUENCE [LARGE SCALE GENOMIC DNA]</scope>
    <source>
        <tissue evidence="3">The whole plant</tissue>
    </source>
</reference>
<feature type="region of interest" description="Disordered" evidence="2">
    <location>
        <begin position="532"/>
        <end position="677"/>
    </location>
</feature>
<organism evidence="3 4">
    <name type="scientific">Dendrobium catenatum</name>
    <dbReference type="NCBI Taxonomy" id="906689"/>
    <lineage>
        <taxon>Eukaryota</taxon>
        <taxon>Viridiplantae</taxon>
        <taxon>Streptophyta</taxon>
        <taxon>Embryophyta</taxon>
        <taxon>Tracheophyta</taxon>
        <taxon>Spermatophyta</taxon>
        <taxon>Magnoliopsida</taxon>
        <taxon>Liliopsida</taxon>
        <taxon>Asparagales</taxon>
        <taxon>Orchidaceae</taxon>
        <taxon>Epidendroideae</taxon>
        <taxon>Malaxideae</taxon>
        <taxon>Dendrobiinae</taxon>
        <taxon>Dendrobium</taxon>
    </lineage>
</organism>
<feature type="compositionally biased region" description="Polar residues" evidence="2">
    <location>
        <begin position="597"/>
        <end position="606"/>
    </location>
</feature>
<feature type="region of interest" description="Disordered" evidence="2">
    <location>
        <begin position="484"/>
        <end position="516"/>
    </location>
</feature>
<evidence type="ECO:0000313" key="4">
    <source>
        <dbReference type="Proteomes" id="UP000233837"/>
    </source>
</evidence>
<feature type="compositionally biased region" description="Low complexity" evidence="2">
    <location>
        <begin position="558"/>
        <end position="569"/>
    </location>
</feature>
<dbReference type="PANTHER" id="PTHR34778">
    <property type="entry name" value="OS02G0580700 PROTEIN"/>
    <property type="match status" value="1"/>
</dbReference>
<feature type="compositionally biased region" description="Basic and acidic residues" evidence="2">
    <location>
        <begin position="542"/>
        <end position="555"/>
    </location>
</feature>
<evidence type="ECO:0000313" key="3">
    <source>
        <dbReference type="EMBL" id="PKU82218.1"/>
    </source>
</evidence>
<feature type="compositionally biased region" description="Basic and acidic residues" evidence="2">
    <location>
        <begin position="607"/>
        <end position="624"/>
    </location>
</feature>
<dbReference type="STRING" id="906689.A0A2I0X2R6"/>
<feature type="compositionally biased region" description="Basic and acidic residues" evidence="2">
    <location>
        <begin position="635"/>
        <end position="652"/>
    </location>
</feature>
<keyword evidence="4" id="KW-1185">Reference proteome</keyword>